<dbReference type="InterPro" id="IPR031924">
    <property type="entry name" value="GH115"/>
</dbReference>
<dbReference type="Gene3D" id="3.20.20.520">
    <property type="entry name" value="Glycosyl hydrolase family 115"/>
    <property type="match status" value="1"/>
</dbReference>
<evidence type="ECO:0000313" key="1">
    <source>
        <dbReference type="EMBL" id="KIS04376.1"/>
    </source>
</evidence>
<accession>A0A0D1ACH5</accession>
<sequence>MGLTIAHHHAEPLGAEMFARVYPDLEASYLKYPKLFKKLWRDSITEQRGTAVLYGLGFRGQGDRPFWLEDQNHTWTNKEKADVINDVIKMQYDMVQELDPGAQCVINIYGELTALFNDDLLRLPSDVIEIWADSGYGKMVSRRQGDDNPRSPVLSIPNTAKRKRGIYYHVTFHDLQASSFLTLLPNSPQFVSEELSKVRQANMDTLELINVGNVKPHILFIREVAQSWRSEYRSRSNAEIITEYVHRYYDESHTQVSKIYEDYFKASIQYGPNADEKAGDEFATYIVRKLIKSWMGHSLQLEEMNWLTGDVAIDKQLSIIDELISTKYDAWDQLKRKSVQVYEDIMDPHNQSVFYNDIMLDINVQTCSLHALRATIKAYHFYQNDEIIHAFLESDEAMRSNDEILKMRQNNPSSKWFDFFCNDAYSNIELNSIKLRRLRSYLRVLGDSSDEDKWERNYLMENSDSRVMLLSNTHLALSDDQIARKLREQIINES</sequence>
<protein>
    <submittedName>
        <fullName evidence="1">Uncharacterized protein</fullName>
    </submittedName>
</protein>
<dbReference type="STRING" id="1335616.WDC_0116"/>
<dbReference type="InterPro" id="IPR042301">
    <property type="entry name" value="GH115_sf"/>
</dbReference>
<reference evidence="1 2" key="1">
    <citation type="submission" date="2013-08" db="EMBL/GenBank/DDBJ databases">
        <title>Lactobacillus wasatchii sp. WDC04, a late gas producing bacteria isolated from aged chedder cheese.</title>
        <authorList>
            <person name="Oberg C.J."/>
            <person name="Culumber M."/>
            <person name="McMahon D.J."/>
            <person name="Broadbent J.R."/>
            <person name="Oberg T.S."/>
            <person name="Ortaki F."/>
        </authorList>
    </citation>
    <scope>NUCLEOTIDE SEQUENCE [LARGE SCALE GENOMIC DNA]</scope>
    <source>
        <strain evidence="1 2">WDC04</strain>
    </source>
</reference>
<dbReference type="EMBL" id="AWTT01000001">
    <property type="protein sequence ID" value="KIS04376.1"/>
    <property type="molecule type" value="Genomic_DNA"/>
</dbReference>
<dbReference type="PATRIC" id="fig|1335616.4.peg.115"/>
<dbReference type="Proteomes" id="UP000032279">
    <property type="component" value="Unassembled WGS sequence"/>
</dbReference>
<organism evidence="1 2">
    <name type="scientific">Paucilactobacillus wasatchensis</name>
    <dbReference type="NCBI Taxonomy" id="1335616"/>
    <lineage>
        <taxon>Bacteria</taxon>
        <taxon>Bacillati</taxon>
        <taxon>Bacillota</taxon>
        <taxon>Bacilli</taxon>
        <taxon>Lactobacillales</taxon>
        <taxon>Lactobacillaceae</taxon>
        <taxon>Paucilactobacillus</taxon>
    </lineage>
</organism>
<evidence type="ECO:0000313" key="2">
    <source>
        <dbReference type="Proteomes" id="UP000032279"/>
    </source>
</evidence>
<gene>
    <name evidence="1" type="ORF">WDC_0116</name>
</gene>
<name>A0A0D1ACH5_9LACO</name>
<dbReference type="AlphaFoldDB" id="A0A0D1ACH5"/>
<proteinExistence type="predicted"/>
<dbReference type="Pfam" id="PF15979">
    <property type="entry name" value="Glyco_hydro_115"/>
    <property type="match status" value="1"/>
</dbReference>
<keyword evidence="2" id="KW-1185">Reference proteome</keyword>
<comment type="caution">
    <text evidence="1">The sequence shown here is derived from an EMBL/GenBank/DDBJ whole genome shotgun (WGS) entry which is preliminary data.</text>
</comment>